<reference evidence="1 2" key="1">
    <citation type="submission" date="2019-03" db="EMBL/GenBank/DDBJ databases">
        <authorList>
            <consortium name="Pathogen Informatics"/>
        </authorList>
    </citation>
    <scope>NUCLEOTIDE SEQUENCE [LARGE SCALE GENOMIC DNA]</scope>
    <source>
        <strain evidence="1 2">NCTC12998</strain>
    </source>
</reference>
<gene>
    <name evidence="1" type="ORF">NCTC12998_06427</name>
</gene>
<proteinExistence type="predicted"/>
<name>A0A485CT25_RAOPL</name>
<evidence type="ECO:0000313" key="1">
    <source>
        <dbReference type="EMBL" id="VFS87898.1"/>
    </source>
</evidence>
<dbReference type="EMBL" id="CAADJE010000034">
    <property type="protein sequence ID" value="VFS87898.1"/>
    <property type="molecule type" value="Genomic_DNA"/>
</dbReference>
<sequence>MITVWLSRAAIGIDNDEKIAGLAKIRRRHQSRRVKKPFCRSITADGMVDPQLIGGRQPVAPSALAAPRRRRCDAACALSGEEV</sequence>
<organism evidence="1 2">
    <name type="scientific">Raoultella planticola</name>
    <name type="common">Klebsiella planticola</name>
    <dbReference type="NCBI Taxonomy" id="575"/>
    <lineage>
        <taxon>Bacteria</taxon>
        <taxon>Pseudomonadati</taxon>
        <taxon>Pseudomonadota</taxon>
        <taxon>Gammaproteobacteria</taxon>
        <taxon>Enterobacterales</taxon>
        <taxon>Enterobacteriaceae</taxon>
        <taxon>Klebsiella/Raoultella group</taxon>
        <taxon>Raoultella</taxon>
    </lineage>
</organism>
<evidence type="ECO:0000313" key="2">
    <source>
        <dbReference type="Proteomes" id="UP000345637"/>
    </source>
</evidence>
<accession>A0A485CT25</accession>
<dbReference type="Proteomes" id="UP000345637">
    <property type="component" value="Unassembled WGS sequence"/>
</dbReference>
<protein>
    <submittedName>
        <fullName evidence="1">Uncharacterized protein</fullName>
    </submittedName>
</protein>
<dbReference type="AlphaFoldDB" id="A0A485CT25"/>